<dbReference type="InterPro" id="IPR036291">
    <property type="entry name" value="NAD(P)-bd_dom_sf"/>
</dbReference>
<dbReference type="PRINTS" id="PR00081">
    <property type="entry name" value="GDHRDH"/>
</dbReference>
<dbReference type="SMR" id="A0A1D8NF81"/>
<organism evidence="5 7">
    <name type="scientific">Yarrowia lipolytica</name>
    <name type="common">Candida lipolytica</name>
    <dbReference type="NCBI Taxonomy" id="4952"/>
    <lineage>
        <taxon>Eukaryota</taxon>
        <taxon>Fungi</taxon>
        <taxon>Dikarya</taxon>
        <taxon>Ascomycota</taxon>
        <taxon>Saccharomycotina</taxon>
        <taxon>Dipodascomycetes</taxon>
        <taxon>Dipodascales</taxon>
        <taxon>Dipodascales incertae sedis</taxon>
        <taxon>Yarrowia</taxon>
    </lineage>
</organism>
<feature type="signal peptide" evidence="4">
    <location>
        <begin position="1"/>
        <end position="16"/>
    </location>
</feature>
<proteinExistence type="inferred from homology"/>
<evidence type="ECO:0000256" key="4">
    <source>
        <dbReference type="SAM" id="SignalP"/>
    </source>
</evidence>
<dbReference type="PANTHER" id="PTHR43008">
    <property type="entry name" value="BENZIL REDUCTASE"/>
    <property type="match status" value="1"/>
</dbReference>
<reference evidence="5 7" key="1">
    <citation type="journal article" date="2016" name="PLoS ONE">
        <title>Sequence Assembly of Yarrowia lipolytica Strain W29/CLIB89 Shows Transposable Element Diversity.</title>
        <authorList>
            <person name="Magnan C."/>
            <person name="Yu J."/>
            <person name="Chang I."/>
            <person name="Jahn E."/>
            <person name="Kanomata Y."/>
            <person name="Wu J."/>
            <person name="Zeller M."/>
            <person name="Oakes M."/>
            <person name="Baldi P."/>
            <person name="Sandmeyer S."/>
        </authorList>
    </citation>
    <scope>NUCLEOTIDE SEQUENCE [LARGE SCALE GENOMIC DNA]</scope>
    <source>
        <strain evidence="5">CLIB89</strain>
        <strain evidence="7">CLIB89(W29)</strain>
    </source>
</reference>
<dbReference type="GO" id="GO:0050085">
    <property type="term" value="F:mannitol 2-dehydrogenase (NADP+) activity"/>
    <property type="evidence" value="ECO:0007669"/>
    <property type="project" value="UniProtKB-ARBA"/>
</dbReference>
<keyword evidence="4" id="KW-0732">Signal</keyword>
<comment type="similarity">
    <text evidence="1">Belongs to the short-chain dehydrogenases/reductases (SDR) family.</text>
</comment>
<name>A0A1D8NF81_YARLL</name>
<dbReference type="KEGG" id="yli:2911146"/>
<keyword evidence="3" id="KW-0560">Oxidoreductase</keyword>
<gene>
    <name evidence="6" type="ORF">B0I71DRAFT_130573</name>
    <name evidence="5" type="ORF">YALI1_D24054g</name>
</gene>
<dbReference type="eggNOG" id="KOG0725">
    <property type="taxonomic scope" value="Eukaryota"/>
</dbReference>
<dbReference type="GO" id="GO:0050664">
    <property type="term" value="F:oxidoreductase activity, acting on NAD(P)H, oxygen as acceptor"/>
    <property type="evidence" value="ECO:0007669"/>
    <property type="project" value="TreeGrafter"/>
</dbReference>
<dbReference type="PROSITE" id="PS00061">
    <property type="entry name" value="ADH_SHORT"/>
    <property type="match status" value="1"/>
</dbReference>
<evidence type="ECO:0008006" key="9">
    <source>
        <dbReference type="Google" id="ProtNLM"/>
    </source>
</evidence>
<dbReference type="SUPFAM" id="SSF51735">
    <property type="entry name" value="NAD(P)-binding Rossmann-fold domains"/>
    <property type="match status" value="1"/>
</dbReference>
<dbReference type="Pfam" id="PF13561">
    <property type="entry name" value="adh_short_C2"/>
    <property type="match status" value="1"/>
</dbReference>
<dbReference type="CDD" id="cd05352">
    <property type="entry name" value="MDH-like_SDR_c"/>
    <property type="match status" value="1"/>
</dbReference>
<dbReference type="Proteomes" id="UP000182444">
    <property type="component" value="Chromosome 1D"/>
</dbReference>
<dbReference type="PRINTS" id="PR00080">
    <property type="entry name" value="SDRFAMILY"/>
</dbReference>
<dbReference type="InterPro" id="IPR002347">
    <property type="entry name" value="SDR_fam"/>
</dbReference>
<dbReference type="EMBL" id="CP017556">
    <property type="protein sequence ID" value="AOW04292.1"/>
    <property type="molecule type" value="Genomic_DNA"/>
</dbReference>
<accession>A0A1D8NF81</accession>
<dbReference type="FunFam" id="3.40.50.720:FF:000090">
    <property type="entry name" value="NADP-dependent mannitol dehydrogenase"/>
    <property type="match status" value="1"/>
</dbReference>
<dbReference type="AlphaFoldDB" id="A0A1D8NF81"/>
<sequence>MAHLCLLVATVTEVKTLAPKSIYTWVCSLEQTRHSKTTTSIHSTTSIMSGPSTLATGLHPLPTETPKFPTNIMDRFSLKGKVASVTGSSSGIGYCVAEAYAQAGADVAIWYNSHPADAKAEHLAKTYGVKAKAYKCPVTDAAAVESTIQQIEKDFGTIDIFVANAGVPWTAGPMIDVPDNKEWDKVINLDLNGAYYCAKYAGQIFKKKGKGSFIFTASMSGHIVNIPQMQACYNAAKAALLHLSRSLAVEWAGFARCNTVSPGYMATEISDFVPKETKEKWWQLIPMGREGDPSELCGAYLYLASDAATYTTGADIIVDGGYCAP</sequence>
<keyword evidence="2" id="KW-0521">NADP</keyword>
<dbReference type="PANTHER" id="PTHR43008:SF13">
    <property type="entry name" value="L-XYLULOSE REDUCTASE-RELATED"/>
    <property type="match status" value="1"/>
</dbReference>
<dbReference type="GO" id="GO:0044281">
    <property type="term" value="P:small molecule metabolic process"/>
    <property type="evidence" value="ECO:0007669"/>
    <property type="project" value="UniProtKB-ARBA"/>
</dbReference>
<evidence type="ECO:0000313" key="5">
    <source>
        <dbReference type="EMBL" id="AOW04292.1"/>
    </source>
</evidence>
<dbReference type="EMBL" id="KZ858976">
    <property type="protein sequence ID" value="RDW26639.1"/>
    <property type="molecule type" value="Genomic_DNA"/>
</dbReference>
<dbReference type="InterPro" id="IPR020904">
    <property type="entry name" value="Sc_DH/Rdtase_CS"/>
</dbReference>
<dbReference type="GO" id="GO:0005975">
    <property type="term" value="P:carbohydrate metabolic process"/>
    <property type="evidence" value="ECO:0007669"/>
    <property type="project" value="UniProtKB-ARBA"/>
</dbReference>
<dbReference type="Gene3D" id="3.40.50.720">
    <property type="entry name" value="NAD(P)-binding Rossmann-like Domain"/>
    <property type="match status" value="1"/>
</dbReference>
<evidence type="ECO:0000313" key="6">
    <source>
        <dbReference type="EMBL" id="RDW26639.1"/>
    </source>
</evidence>
<dbReference type="VEuPathDB" id="FungiDB:YALI0_D18964g"/>
<dbReference type="Proteomes" id="UP000256601">
    <property type="component" value="Unassembled WGS sequence"/>
</dbReference>
<evidence type="ECO:0000256" key="2">
    <source>
        <dbReference type="ARBA" id="ARBA00022857"/>
    </source>
</evidence>
<evidence type="ECO:0000256" key="3">
    <source>
        <dbReference type="ARBA" id="ARBA00023002"/>
    </source>
</evidence>
<evidence type="ECO:0000313" key="8">
    <source>
        <dbReference type="Proteomes" id="UP000256601"/>
    </source>
</evidence>
<evidence type="ECO:0000256" key="1">
    <source>
        <dbReference type="ARBA" id="ARBA00006484"/>
    </source>
</evidence>
<evidence type="ECO:0000313" key="7">
    <source>
        <dbReference type="Proteomes" id="UP000182444"/>
    </source>
</evidence>
<reference evidence="6 8" key="2">
    <citation type="submission" date="2018-07" db="EMBL/GenBank/DDBJ databases">
        <title>Draft Genome Assemblies for Five Robust Yarrowia lipolytica Strains Exhibiting High Lipid Production and Pentose Sugar Utilization and Sugar Alcohol Secretion from Undetoxified Lignocellulosic Biomass Hydrolysates.</title>
        <authorList>
            <consortium name="DOE Joint Genome Institute"/>
            <person name="Walker C."/>
            <person name="Ryu S."/>
            <person name="Na H."/>
            <person name="Zane M."/>
            <person name="LaButti K."/>
            <person name="Lipzen A."/>
            <person name="Haridas S."/>
            <person name="Barry K."/>
            <person name="Grigoriev I.V."/>
            <person name="Quarterman J."/>
            <person name="Slininger P."/>
            <person name="Dien B."/>
            <person name="Trinh C.T."/>
        </authorList>
    </citation>
    <scope>NUCLEOTIDE SEQUENCE [LARGE SCALE GENOMIC DNA]</scope>
    <source>
        <strain evidence="6 8">YB392</strain>
    </source>
</reference>
<dbReference type="VEuPathDB" id="FungiDB:YALI1_D24054g"/>
<protein>
    <recommendedName>
        <fullName evidence="9">Sorbose reductase SOU1</fullName>
    </recommendedName>
</protein>
<feature type="chain" id="PRO_5036306633" description="Sorbose reductase SOU1" evidence="4">
    <location>
        <begin position="17"/>
        <end position="325"/>
    </location>
</feature>